<evidence type="ECO:0000313" key="5">
    <source>
        <dbReference type="Proteomes" id="UP000829720"/>
    </source>
</evidence>
<protein>
    <recommendedName>
        <fullName evidence="3">Ig-like domain-containing protein</fullName>
    </recommendedName>
</protein>
<dbReference type="PANTHER" id="PTHR15193">
    <property type="entry name" value="CD83 ANTIGEN"/>
    <property type="match status" value="1"/>
</dbReference>
<evidence type="ECO:0000259" key="3">
    <source>
        <dbReference type="PROSITE" id="PS50835"/>
    </source>
</evidence>
<keyword evidence="5" id="KW-1185">Reference proteome</keyword>
<feature type="chain" id="PRO_5035822659" description="Ig-like domain-containing protein" evidence="2">
    <location>
        <begin position="28"/>
        <end position="179"/>
    </location>
</feature>
<organism evidence="4 5">
    <name type="scientific">Albula goreensis</name>
    <dbReference type="NCBI Taxonomy" id="1534307"/>
    <lineage>
        <taxon>Eukaryota</taxon>
        <taxon>Metazoa</taxon>
        <taxon>Chordata</taxon>
        <taxon>Craniata</taxon>
        <taxon>Vertebrata</taxon>
        <taxon>Euteleostomi</taxon>
        <taxon>Actinopterygii</taxon>
        <taxon>Neopterygii</taxon>
        <taxon>Teleostei</taxon>
        <taxon>Albuliformes</taxon>
        <taxon>Albulidae</taxon>
        <taxon>Albula</taxon>
    </lineage>
</organism>
<dbReference type="Proteomes" id="UP000829720">
    <property type="component" value="Unassembled WGS sequence"/>
</dbReference>
<feature type="transmembrane region" description="Helical" evidence="1">
    <location>
        <begin position="148"/>
        <end position="169"/>
    </location>
</feature>
<comment type="caution">
    <text evidence="4">The sequence shown here is derived from an EMBL/GenBank/DDBJ whole genome shotgun (WGS) entry which is preliminary data.</text>
</comment>
<dbReference type="Gene3D" id="2.60.40.10">
    <property type="entry name" value="Immunoglobulins"/>
    <property type="match status" value="1"/>
</dbReference>
<feature type="domain" description="Ig-like" evidence="3">
    <location>
        <begin position="34"/>
        <end position="131"/>
    </location>
</feature>
<dbReference type="PROSITE" id="PS50835">
    <property type="entry name" value="IG_LIKE"/>
    <property type="match status" value="1"/>
</dbReference>
<keyword evidence="1" id="KW-0472">Membrane</keyword>
<gene>
    <name evidence="4" type="ORF">AGOR_G00041400</name>
</gene>
<dbReference type="EMBL" id="JAERUA010000003">
    <property type="protein sequence ID" value="KAI1902116.1"/>
    <property type="molecule type" value="Genomic_DNA"/>
</dbReference>
<dbReference type="PANTHER" id="PTHR15193:SF1">
    <property type="entry name" value="CD83 ANTIGEN"/>
    <property type="match status" value="1"/>
</dbReference>
<dbReference type="OrthoDB" id="9422899at2759"/>
<keyword evidence="2" id="KW-0732">Signal</keyword>
<evidence type="ECO:0000256" key="2">
    <source>
        <dbReference type="SAM" id="SignalP"/>
    </source>
</evidence>
<proteinExistence type="predicted"/>
<accession>A0A8T3E1J4</accession>
<dbReference type="InterPro" id="IPR013783">
    <property type="entry name" value="Ig-like_fold"/>
</dbReference>
<dbReference type="InterPro" id="IPR007110">
    <property type="entry name" value="Ig-like_dom"/>
</dbReference>
<dbReference type="Pfam" id="PF07686">
    <property type="entry name" value="V-set"/>
    <property type="match status" value="1"/>
</dbReference>
<dbReference type="SUPFAM" id="SSF48726">
    <property type="entry name" value="Immunoglobulin"/>
    <property type="match status" value="1"/>
</dbReference>
<dbReference type="InterPro" id="IPR003599">
    <property type="entry name" value="Ig_sub"/>
</dbReference>
<sequence length="179" mass="19896">MVPSELMFKMRISLFSLYLLCCGSANAYITALCGDSVILRCPVKAELNHIQYRAVSWYQVSEDHLTGIFRWDRRTGSIRKFVGLTRPVECPSGDGFTLELQNVTAKDGGIYRCALSAPVGQVNKEGDVKLNVMGCSQEMDLYMMKSEYILLLAAAAVVLLGVTGSVVLFSMRKIIQQRK</sequence>
<name>A0A8T3E1J4_9TELE</name>
<dbReference type="SMART" id="SM00409">
    <property type="entry name" value="IG"/>
    <property type="match status" value="1"/>
</dbReference>
<evidence type="ECO:0000256" key="1">
    <source>
        <dbReference type="SAM" id="Phobius"/>
    </source>
</evidence>
<keyword evidence="1" id="KW-1133">Transmembrane helix</keyword>
<reference evidence="4" key="1">
    <citation type="submission" date="2021-01" db="EMBL/GenBank/DDBJ databases">
        <authorList>
            <person name="Zahm M."/>
            <person name="Roques C."/>
            <person name="Cabau C."/>
            <person name="Klopp C."/>
            <person name="Donnadieu C."/>
            <person name="Jouanno E."/>
            <person name="Lampietro C."/>
            <person name="Louis A."/>
            <person name="Herpin A."/>
            <person name="Echchiki A."/>
            <person name="Berthelot C."/>
            <person name="Parey E."/>
            <person name="Roest-Crollius H."/>
            <person name="Braasch I."/>
            <person name="Postlethwait J."/>
            <person name="Bobe J."/>
            <person name="Montfort J."/>
            <person name="Bouchez O."/>
            <person name="Begum T."/>
            <person name="Mejri S."/>
            <person name="Adams A."/>
            <person name="Chen W.-J."/>
            <person name="Guiguen Y."/>
        </authorList>
    </citation>
    <scope>NUCLEOTIDE SEQUENCE</scope>
    <source>
        <tissue evidence="4">Blood</tissue>
    </source>
</reference>
<dbReference type="InterPro" id="IPR036179">
    <property type="entry name" value="Ig-like_dom_sf"/>
</dbReference>
<feature type="signal peptide" evidence="2">
    <location>
        <begin position="1"/>
        <end position="27"/>
    </location>
</feature>
<dbReference type="AlphaFoldDB" id="A0A8T3E1J4"/>
<dbReference type="InterPro" id="IPR013106">
    <property type="entry name" value="Ig_V-set"/>
</dbReference>
<evidence type="ECO:0000313" key="4">
    <source>
        <dbReference type="EMBL" id="KAI1902116.1"/>
    </source>
</evidence>
<keyword evidence="1" id="KW-0812">Transmembrane</keyword>